<dbReference type="AlphaFoldDB" id="A0A2N8PBM5"/>
<evidence type="ECO:0000256" key="5">
    <source>
        <dbReference type="ARBA" id="ARBA00022777"/>
    </source>
</evidence>
<dbReference type="Gene3D" id="3.30.200.20">
    <property type="entry name" value="Phosphorylase Kinase, domain 1"/>
    <property type="match status" value="1"/>
</dbReference>
<dbReference type="Proteomes" id="UP000236047">
    <property type="component" value="Unassembled WGS sequence"/>
</dbReference>
<keyword evidence="6" id="KW-0067">ATP-binding</keyword>
<keyword evidence="10" id="KW-1185">Reference proteome</keyword>
<dbReference type="SMART" id="SM00220">
    <property type="entry name" value="S_TKc"/>
    <property type="match status" value="1"/>
</dbReference>
<protein>
    <recommendedName>
        <fullName evidence="1">non-specific serine/threonine protein kinase</fullName>
        <ecNumber evidence="1">2.7.11.1</ecNumber>
    </recommendedName>
</protein>
<dbReference type="CDD" id="cd14014">
    <property type="entry name" value="STKc_PknB_like"/>
    <property type="match status" value="1"/>
</dbReference>
<feature type="region of interest" description="Disordered" evidence="7">
    <location>
        <begin position="276"/>
        <end position="312"/>
    </location>
</feature>
<reference evidence="10" key="1">
    <citation type="submission" date="2015-09" db="EMBL/GenBank/DDBJ databases">
        <authorList>
            <person name="Graham D.E."/>
            <person name="Mahan K.M."/>
            <person name="Klingeman D.M."/>
            <person name="Fida T."/>
            <person name="Giannone R.J."/>
            <person name="Hettich R.L."/>
            <person name="Parry R.J."/>
            <person name="Spain J.C."/>
        </authorList>
    </citation>
    <scope>NUCLEOTIDE SEQUENCE [LARGE SCALE GENOMIC DNA]</scope>
    <source>
        <strain evidence="10">JCM 4701</strain>
    </source>
</reference>
<feature type="compositionally biased region" description="Pro residues" evidence="7">
    <location>
        <begin position="281"/>
        <end position="303"/>
    </location>
</feature>
<evidence type="ECO:0000256" key="2">
    <source>
        <dbReference type="ARBA" id="ARBA00022527"/>
    </source>
</evidence>
<evidence type="ECO:0000256" key="1">
    <source>
        <dbReference type="ARBA" id="ARBA00012513"/>
    </source>
</evidence>
<dbReference type="Gene3D" id="1.10.510.10">
    <property type="entry name" value="Transferase(Phosphotransferase) domain 1"/>
    <property type="match status" value="1"/>
</dbReference>
<comment type="caution">
    <text evidence="9">The sequence shown here is derived from an EMBL/GenBank/DDBJ whole genome shotgun (WGS) entry which is preliminary data.</text>
</comment>
<dbReference type="Pfam" id="PF00069">
    <property type="entry name" value="Pkinase"/>
    <property type="match status" value="1"/>
</dbReference>
<evidence type="ECO:0000313" key="9">
    <source>
        <dbReference type="EMBL" id="PNE38418.1"/>
    </source>
</evidence>
<evidence type="ECO:0000256" key="6">
    <source>
        <dbReference type="ARBA" id="ARBA00022840"/>
    </source>
</evidence>
<dbReference type="PANTHER" id="PTHR43289:SF6">
    <property type="entry name" value="SERINE_THREONINE-PROTEIN KINASE NEKL-3"/>
    <property type="match status" value="1"/>
</dbReference>
<dbReference type="GO" id="GO:0004674">
    <property type="term" value="F:protein serine/threonine kinase activity"/>
    <property type="evidence" value="ECO:0007669"/>
    <property type="project" value="UniProtKB-KW"/>
</dbReference>
<gene>
    <name evidence="9" type="ORF">AOB60_30750</name>
</gene>
<keyword evidence="2" id="KW-0723">Serine/threonine-protein kinase</keyword>
<evidence type="ECO:0000256" key="4">
    <source>
        <dbReference type="ARBA" id="ARBA00022741"/>
    </source>
</evidence>
<evidence type="ECO:0000313" key="10">
    <source>
        <dbReference type="Proteomes" id="UP000236047"/>
    </source>
</evidence>
<keyword evidence="3" id="KW-0808">Transferase</keyword>
<dbReference type="EC" id="2.7.11.1" evidence="1"/>
<organism evidence="9 10">
    <name type="scientific">Streptomyces noursei</name>
    <name type="common">Streptomyces albulus</name>
    <dbReference type="NCBI Taxonomy" id="1971"/>
    <lineage>
        <taxon>Bacteria</taxon>
        <taxon>Bacillati</taxon>
        <taxon>Actinomycetota</taxon>
        <taxon>Actinomycetes</taxon>
        <taxon>Kitasatosporales</taxon>
        <taxon>Streptomycetaceae</taxon>
        <taxon>Streptomyces</taxon>
    </lineage>
</organism>
<evidence type="ECO:0000256" key="7">
    <source>
        <dbReference type="SAM" id="MobiDB-lite"/>
    </source>
</evidence>
<keyword evidence="4" id="KW-0547">Nucleotide-binding</keyword>
<keyword evidence="5" id="KW-0418">Kinase</keyword>
<sequence length="654" mass="68407">MRLGTTMGGRYRLTRGPLRGGMSEVWLARDQRLPRDVVLKRLLAADGTAPSDVLEAEARALARFGHPHVVTLHDVLTLPAPGRLRVGRGRRTRRTWLVMEYVCGGSLEDRPPLPPRRVARVGAQIADALAALHAQGLVHGDVKPGNLVVTPEGLAKLADFGAAHRVGGAATLTPRRPAGYTPDYAAPEVVRGRPERASDVFSLAATLHHLVTGRPPRPGAIGADADPYVLARRAARGEVELAPGLGVLSELLPAMLARDPADRPTAAQALRLLREVAGPQDPLPAPTRTPTPAPTRMPTPVPAPSAEDAAVPAPPPAGIGRFRGLLIGAGSAAVLGAVVVLAVRILLGGQGPAVPPGGTPTRAADAGSRWGDHRTADPCALVEPSVLGRFGRAELDPAYGTFDRCDVLVDTGGGDPVDVEILFENGGGSELSVPRRTVHGIGVVDESHDGGSCVKDLLPATDPDARVVVRAKREGQQSDAKGLLCTMAETATDHALEVLGRGTLARRTPLPAASLIHQDACALLTPGALQSVPGIDAGHPDSSFGNWGCRWRSTTGPLWVDLRFDRGQPLDASDGTLARVGGRPAVVEPDADGDHTCRVGVTHRPFTNRDGDAAVETLDLIVGGDRSAAALRRLATRLATAAVAQLRQDQGQME</sequence>
<evidence type="ECO:0000256" key="3">
    <source>
        <dbReference type="ARBA" id="ARBA00022679"/>
    </source>
</evidence>
<dbReference type="PROSITE" id="PS00108">
    <property type="entry name" value="PROTEIN_KINASE_ST"/>
    <property type="match status" value="1"/>
</dbReference>
<dbReference type="PROSITE" id="PS50011">
    <property type="entry name" value="PROTEIN_KINASE_DOM"/>
    <property type="match status" value="1"/>
</dbReference>
<name>A0A2N8PBM5_STRNR</name>
<proteinExistence type="predicted"/>
<dbReference type="InterPro" id="IPR008271">
    <property type="entry name" value="Ser/Thr_kinase_AS"/>
</dbReference>
<accession>A0A2N8PBM5</accession>
<feature type="domain" description="Protein kinase" evidence="8">
    <location>
        <begin position="11"/>
        <end position="277"/>
    </location>
</feature>
<evidence type="ECO:0000259" key="8">
    <source>
        <dbReference type="PROSITE" id="PS50011"/>
    </source>
</evidence>
<dbReference type="GO" id="GO:0005524">
    <property type="term" value="F:ATP binding"/>
    <property type="evidence" value="ECO:0007669"/>
    <property type="project" value="UniProtKB-KW"/>
</dbReference>
<dbReference type="SUPFAM" id="SSF56112">
    <property type="entry name" value="Protein kinase-like (PK-like)"/>
    <property type="match status" value="1"/>
</dbReference>
<dbReference type="InterPro" id="IPR011009">
    <property type="entry name" value="Kinase-like_dom_sf"/>
</dbReference>
<dbReference type="EMBL" id="LJSN01000003">
    <property type="protein sequence ID" value="PNE38418.1"/>
    <property type="molecule type" value="Genomic_DNA"/>
</dbReference>
<dbReference type="PANTHER" id="PTHR43289">
    <property type="entry name" value="MITOGEN-ACTIVATED PROTEIN KINASE KINASE KINASE 20-RELATED"/>
    <property type="match status" value="1"/>
</dbReference>
<dbReference type="InterPro" id="IPR000719">
    <property type="entry name" value="Prot_kinase_dom"/>
</dbReference>